<feature type="transmembrane region" description="Helical" evidence="1">
    <location>
        <begin position="6"/>
        <end position="24"/>
    </location>
</feature>
<feature type="transmembrane region" description="Helical" evidence="1">
    <location>
        <begin position="104"/>
        <end position="124"/>
    </location>
</feature>
<reference evidence="3 4" key="1">
    <citation type="submission" date="2017-02" db="EMBL/GenBank/DDBJ databases">
        <authorList>
            <person name="Peterson S.W."/>
        </authorList>
    </citation>
    <scope>NUCLEOTIDE SEQUENCE [LARGE SCALE GENOMIC DNA]</scope>
    <source>
        <strain evidence="3 4">ATCC BAA-908</strain>
    </source>
</reference>
<accession>A0A1T4JH72</accession>
<dbReference type="PANTHER" id="PTHR45228">
    <property type="entry name" value="CYCLIC DI-GMP PHOSPHODIESTERASE TM_0186-RELATED"/>
    <property type="match status" value="1"/>
</dbReference>
<evidence type="ECO:0000313" key="3">
    <source>
        <dbReference type="EMBL" id="SJZ29522.1"/>
    </source>
</evidence>
<feature type="transmembrane region" description="Helical" evidence="1">
    <location>
        <begin position="36"/>
        <end position="58"/>
    </location>
</feature>
<keyword evidence="4" id="KW-1185">Reference proteome</keyword>
<feature type="transmembrane region" description="Helical" evidence="1">
    <location>
        <begin position="197"/>
        <end position="213"/>
    </location>
</feature>
<feature type="transmembrane region" description="Helical" evidence="1">
    <location>
        <begin position="174"/>
        <end position="191"/>
    </location>
</feature>
<proteinExistence type="predicted"/>
<dbReference type="InterPro" id="IPR037522">
    <property type="entry name" value="HD_GYP_dom"/>
</dbReference>
<dbReference type="Proteomes" id="UP000190423">
    <property type="component" value="Unassembled WGS sequence"/>
</dbReference>
<dbReference type="PROSITE" id="PS51832">
    <property type="entry name" value="HD_GYP"/>
    <property type="match status" value="1"/>
</dbReference>
<dbReference type="SMART" id="SM00471">
    <property type="entry name" value="HDc"/>
    <property type="match status" value="1"/>
</dbReference>
<keyword evidence="1" id="KW-0472">Membrane</keyword>
<keyword evidence="1" id="KW-0812">Transmembrane</keyword>
<dbReference type="Pfam" id="PF13487">
    <property type="entry name" value="HD_5"/>
    <property type="match status" value="1"/>
</dbReference>
<protein>
    <submittedName>
        <fullName evidence="3">HD domain-containing protein</fullName>
    </submittedName>
</protein>
<evidence type="ECO:0000256" key="1">
    <source>
        <dbReference type="SAM" id="Phobius"/>
    </source>
</evidence>
<feature type="transmembrane region" description="Helical" evidence="1">
    <location>
        <begin position="70"/>
        <end position="92"/>
    </location>
</feature>
<dbReference type="OrthoDB" id="9781505at2"/>
<keyword evidence="1" id="KW-1133">Transmembrane helix</keyword>
<feature type="transmembrane region" description="Helical" evidence="1">
    <location>
        <begin position="136"/>
        <end position="162"/>
    </location>
</feature>
<dbReference type="AlphaFoldDB" id="A0A1T4JH72"/>
<dbReference type="PANTHER" id="PTHR45228:SF5">
    <property type="entry name" value="CYCLIC DI-GMP PHOSPHODIESTERASE VC_1348-RELATED"/>
    <property type="match status" value="1"/>
</dbReference>
<dbReference type="CDD" id="cd00077">
    <property type="entry name" value="HDc"/>
    <property type="match status" value="1"/>
</dbReference>
<dbReference type="InterPro" id="IPR003607">
    <property type="entry name" value="HD/PDEase_dom"/>
</dbReference>
<dbReference type="InterPro" id="IPR052020">
    <property type="entry name" value="Cyclic_di-GMP/3'3'-cGAMP_PDE"/>
</dbReference>
<gene>
    <name evidence="3" type="ORF">SAMN02745149_00023</name>
</gene>
<name>A0A1T4JH72_TREPO</name>
<sequence>MEYCKLQIGCLAVLFYILLSYLRGYKSYNWSLRESFFDELLVLAILCVSFDCATAYTVNHLDTVNPFLNLMLHLLFLLCIDSVVFGLFVYVLHITDVHPQRRIVKFLVLLPFVVNIIAVVLNIGSLEYIHGVYTNYSMGISVYTCFSMVILYTLMTVIVFFTRIRHIESHKRRCIIIYVLVSLTGMTIQFFNPEYLITSIGVTVMILGIYLSYEDPALKELSEYYSETVMSFANLVENRDSSTGGHIKRTTQYVRLIAQNLQKRGYYKDILTKDFISDMEKAAPLHDIGKISVPDAVLQKPGRLTDEEFAVMKKHAENGGTIIRESFEKLGNDEYTEMAYEVARYHHEKWNGRGYPEGLSGEKIPLCARIMAVADVFDAVSEKRCYRDAMPLEQCFDIIRKGTGEDFDPLIAKVFLEIKDAVEEVHRSFAQNK</sequence>
<dbReference type="Gene3D" id="1.10.3210.10">
    <property type="entry name" value="Hypothetical protein af1432"/>
    <property type="match status" value="1"/>
</dbReference>
<dbReference type="EMBL" id="FUWG01000002">
    <property type="protein sequence ID" value="SJZ29522.1"/>
    <property type="molecule type" value="Genomic_DNA"/>
</dbReference>
<organism evidence="3 4">
    <name type="scientific">Treponema porcinum</name>
    <dbReference type="NCBI Taxonomy" id="261392"/>
    <lineage>
        <taxon>Bacteria</taxon>
        <taxon>Pseudomonadati</taxon>
        <taxon>Spirochaetota</taxon>
        <taxon>Spirochaetia</taxon>
        <taxon>Spirochaetales</taxon>
        <taxon>Treponemataceae</taxon>
        <taxon>Treponema</taxon>
    </lineage>
</organism>
<evidence type="ECO:0000313" key="4">
    <source>
        <dbReference type="Proteomes" id="UP000190423"/>
    </source>
</evidence>
<dbReference type="STRING" id="261392.SAMN02745149_00023"/>
<evidence type="ECO:0000259" key="2">
    <source>
        <dbReference type="PROSITE" id="PS51832"/>
    </source>
</evidence>
<feature type="domain" description="HD-GYP" evidence="2">
    <location>
        <begin position="221"/>
        <end position="431"/>
    </location>
</feature>
<dbReference type="SUPFAM" id="SSF109604">
    <property type="entry name" value="HD-domain/PDEase-like"/>
    <property type="match status" value="1"/>
</dbReference>